<dbReference type="Gene3D" id="2.30.130.30">
    <property type="entry name" value="Hypothetical protein"/>
    <property type="match status" value="1"/>
</dbReference>
<dbReference type="InterPro" id="IPR015947">
    <property type="entry name" value="PUA-like_sf"/>
</dbReference>
<evidence type="ECO:0000313" key="2">
    <source>
        <dbReference type="Proteomes" id="UP001500280"/>
    </source>
</evidence>
<reference evidence="2" key="1">
    <citation type="journal article" date="2019" name="Int. J. Syst. Evol. Microbiol.">
        <title>The Global Catalogue of Microorganisms (GCM) 10K type strain sequencing project: providing services to taxonomists for standard genome sequencing and annotation.</title>
        <authorList>
            <consortium name="The Broad Institute Genomics Platform"/>
            <consortium name="The Broad Institute Genome Sequencing Center for Infectious Disease"/>
            <person name="Wu L."/>
            <person name="Ma J."/>
        </authorList>
    </citation>
    <scope>NUCLEOTIDE SEQUENCE [LARGE SCALE GENOMIC DNA]</scope>
    <source>
        <strain evidence="2">JCM 14307</strain>
    </source>
</reference>
<organism evidence="1 2">
    <name type="scientific">Kribbella yunnanensis</name>
    <dbReference type="NCBI Taxonomy" id="190194"/>
    <lineage>
        <taxon>Bacteria</taxon>
        <taxon>Bacillati</taxon>
        <taxon>Actinomycetota</taxon>
        <taxon>Actinomycetes</taxon>
        <taxon>Propionibacteriales</taxon>
        <taxon>Kribbellaceae</taxon>
        <taxon>Kribbella</taxon>
    </lineage>
</organism>
<dbReference type="RefSeq" id="WP_344160120.1">
    <property type="nucleotide sequence ID" value="NZ_BAAANF010000021.1"/>
</dbReference>
<proteinExistence type="predicted"/>
<name>A0ABP4UJW8_9ACTN</name>
<protein>
    <recommendedName>
        <fullName evidence="3">ASCH domain-containing protein</fullName>
    </recommendedName>
</protein>
<keyword evidence="2" id="KW-1185">Reference proteome</keyword>
<dbReference type="SUPFAM" id="SSF88697">
    <property type="entry name" value="PUA domain-like"/>
    <property type="match status" value="1"/>
</dbReference>
<gene>
    <name evidence="1" type="ORF">GCM10009745_63530</name>
</gene>
<accession>A0ABP4UJW8</accession>
<sequence length="142" mass="16136">MTDRALVLSLRCRFARAIIDGSKTVELRRRPIKALPGTTVILYESSPTMAVVGTATLIDVVSLRPHTAWRRYRGTLGLTWNEFIEYLDGTDQAHLLRLDDVKELTRPLSLHKLRASGTFHPPQSFRYLSSADPRELHQLIRG</sequence>
<dbReference type="Proteomes" id="UP001500280">
    <property type="component" value="Unassembled WGS sequence"/>
</dbReference>
<dbReference type="EMBL" id="BAAANF010000021">
    <property type="protein sequence ID" value="GAA1706958.1"/>
    <property type="molecule type" value="Genomic_DNA"/>
</dbReference>
<evidence type="ECO:0000313" key="1">
    <source>
        <dbReference type="EMBL" id="GAA1706958.1"/>
    </source>
</evidence>
<comment type="caution">
    <text evidence="1">The sequence shown here is derived from an EMBL/GenBank/DDBJ whole genome shotgun (WGS) entry which is preliminary data.</text>
</comment>
<evidence type="ECO:0008006" key="3">
    <source>
        <dbReference type="Google" id="ProtNLM"/>
    </source>
</evidence>